<feature type="compositionally biased region" description="Polar residues" evidence="1">
    <location>
        <begin position="338"/>
        <end position="350"/>
    </location>
</feature>
<evidence type="ECO:0000313" key="3">
    <source>
        <dbReference type="EMBL" id="EFJ03243.1"/>
    </source>
</evidence>
<dbReference type="GeneID" id="9588263"/>
<dbReference type="Proteomes" id="UP000007431">
    <property type="component" value="Unassembled WGS sequence"/>
</dbReference>
<dbReference type="RefSeq" id="XP_003038145.1">
    <property type="nucleotide sequence ID" value="XM_003038099.1"/>
</dbReference>
<reference evidence="3 4" key="1">
    <citation type="journal article" date="2010" name="Nat. Biotechnol.">
        <title>Genome sequence of the model mushroom Schizophyllum commune.</title>
        <authorList>
            <person name="Ohm R.A."/>
            <person name="de Jong J.F."/>
            <person name="Lugones L.G."/>
            <person name="Aerts A."/>
            <person name="Kothe E."/>
            <person name="Stajich J.E."/>
            <person name="de Vries R.P."/>
            <person name="Record E."/>
            <person name="Levasseur A."/>
            <person name="Baker S.E."/>
            <person name="Bartholomew K.A."/>
            <person name="Coutinho P.M."/>
            <person name="Erdmann S."/>
            <person name="Fowler T.J."/>
            <person name="Gathman A.C."/>
            <person name="Lombard V."/>
            <person name="Henrissat B."/>
            <person name="Knabe N."/>
            <person name="Kuees U."/>
            <person name="Lilly W.W."/>
            <person name="Lindquist E."/>
            <person name="Lucas S."/>
            <person name="Magnuson J.K."/>
            <person name="Piumi F."/>
            <person name="Raudaskoski M."/>
            <person name="Salamov A."/>
            <person name="Schmutz J."/>
            <person name="Schwarze F.W.M.R."/>
            <person name="vanKuyk P.A."/>
            <person name="Horton J.S."/>
            <person name="Grigoriev I.V."/>
            <person name="Woesten H.A.B."/>
        </authorList>
    </citation>
    <scope>NUCLEOTIDE SEQUENCE [LARGE SCALE GENOMIC DNA]</scope>
    <source>
        <strain evidence="4">H4-8 / FGSC 9210</strain>
    </source>
</reference>
<dbReference type="STRING" id="578458.D8PJV4"/>
<dbReference type="PANTHER" id="PTHR37543:SF1">
    <property type="entry name" value="CCCH ZINC FINGER DNA BINDING PROTEIN (AFU_ORTHOLOGUE AFUA_5G12760)"/>
    <property type="match status" value="1"/>
</dbReference>
<dbReference type="HOGENOM" id="CLU_706280_0_0_1"/>
<dbReference type="Pfam" id="PF25540">
    <property type="entry name" value="DUF7923"/>
    <property type="match status" value="2"/>
</dbReference>
<feature type="non-terminal residue" evidence="3">
    <location>
        <position position="391"/>
    </location>
</feature>
<keyword evidence="4" id="KW-1185">Reference proteome</keyword>
<accession>D8PJV4</accession>
<dbReference type="EMBL" id="GL377302">
    <property type="protein sequence ID" value="EFJ03243.1"/>
    <property type="molecule type" value="Genomic_DNA"/>
</dbReference>
<organism evidence="4">
    <name type="scientific">Schizophyllum commune (strain H4-8 / FGSC 9210)</name>
    <name type="common">Split gill fungus</name>
    <dbReference type="NCBI Taxonomy" id="578458"/>
    <lineage>
        <taxon>Eukaryota</taxon>
        <taxon>Fungi</taxon>
        <taxon>Dikarya</taxon>
        <taxon>Basidiomycota</taxon>
        <taxon>Agaricomycotina</taxon>
        <taxon>Agaricomycetes</taxon>
        <taxon>Agaricomycetidae</taxon>
        <taxon>Agaricales</taxon>
        <taxon>Schizophyllaceae</taxon>
        <taxon>Schizophyllum</taxon>
    </lineage>
</organism>
<feature type="domain" description="DUF7923" evidence="2">
    <location>
        <begin position="188"/>
        <end position="257"/>
    </location>
</feature>
<evidence type="ECO:0000313" key="4">
    <source>
        <dbReference type="Proteomes" id="UP000007431"/>
    </source>
</evidence>
<feature type="domain" description="DUF7923" evidence="2">
    <location>
        <begin position="96"/>
        <end position="175"/>
    </location>
</feature>
<dbReference type="OrthoDB" id="2270193at2759"/>
<protein>
    <recommendedName>
        <fullName evidence="2">DUF7923 domain-containing protein</fullName>
    </recommendedName>
</protein>
<evidence type="ECO:0000259" key="2">
    <source>
        <dbReference type="Pfam" id="PF25540"/>
    </source>
</evidence>
<feature type="region of interest" description="Disordered" evidence="1">
    <location>
        <begin position="325"/>
        <end position="358"/>
    </location>
</feature>
<dbReference type="OMA" id="FIRGFNM"/>
<dbReference type="PANTHER" id="PTHR37543">
    <property type="entry name" value="CCCH ZINC FINGER DNA BINDING PROTEIN (AFU_ORTHOLOGUE AFUA_5G12760)"/>
    <property type="match status" value="1"/>
</dbReference>
<dbReference type="VEuPathDB" id="FungiDB:SCHCODRAFT_02730943"/>
<dbReference type="AlphaFoldDB" id="D8PJV4"/>
<feature type="compositionally biased region" description="Low complexity" evidence="1">
    <location>
        <begin position="294"/>
        <end position="308"/>
    </location>
</feature>
<proteinExistence type="predicted"/>
<feature type="region of interest" description="Disordered" evidence="1">
    <location>
        <begin position="1"/>
        <end position="20"/>
    </location>
</feature>
<evidence type="ECO:0000256" key="1">
    <source>
        <dbReference type="SAM" id="MobiDB-lite"/>
    </source>
</evidence>
<feature type="region of interest" description="Disordered" evidence="1">
    <location>
        <begin position="262"/>
        <end position="312"/>
    </location>
</feature>
<sequence>MGRRPIELAPSTVMPIPDSSSDPFEQLVAPLRAGYSQLRESIGDRDKEIDNLKVERDSLRHAYEKLRSSNSQQYAEFSVLERRRKSLGDISLPDRSDPRVVVFLDGDGILFDQNLVSRGEQGGLDAARRLSDAITSHLKETLGDAVVGPRLRIWMFGFLNLNGLASAYNRADIADFANVKHYSRVHLIQPLLDDYVPMPTTLRVYFGGCHDNGYGAILRTLITDGYKDKIYLLRGYRDMANEISKLGLAEYTVPGLFRPDKIPPRAVKLSTDPSTALAHDSNNTLSFSSDEAVSPGSPAPHAGPSNPSTHSRWEANFLQPDESLELEPEPEVEVKVASQPSTSSPATNSIRLGRSASDSSLSQLLLQSGIAMHTFDPKKVDTSTDYHLLPR</sequence>
<name>D8PJV4_SCHCM</name>
<dbReference type="InParanoid" id="D8PJV4"/>
<dbReference type="KEGG" id="scm:SCHCO_02730943"/>
<feature type="compositionally biased region" description="Polar residues" evidence="1">
    <location>
        <begin position="280"/>
        <end position="291"/>
    </location>
</feature>
<gene>
    <name evidence="3" type="ORF">SCHCODRAFT_103030</name>
</gene>
<dbReference type="InterPro" id="IPR057683">
    <property type="entry name" value="DUF7923"/>
</dbReference>